<keyword evidence="2" id="KW-1185">Reference proteome</keyword>
<proteinExistence type="predicted"/>
<accession>A0A7X1MDI6</accession>
<dbReference type="Proteomes" id="UP000584670">
    <property type="component" value="Unassembled WGS sequence"/>
</dbReference>
<evidence type="ECO:0000313" key="1">
    <source>
        <dbReference type="EMBL" id="MBC2907013.1"/>
    </source>
</evidence>
<organism evidence="1 2">
    <name type="scientific">Streptomyces cupreus</name>
    <dbReference type="NCBI Taxonomy" id="2759956"/>
    <lineage>
        <taxon>Bacteria</taxon>
        <taxon>Bacillati</taxon>
        <taxon>Actinomycetota</taxon>
        <taxon>Actinomycetes</taxon>
        <taxon>Kitasatosporales</taxon>
        <taxon>Streptomycetaceae</taxon>
        <taxon>Streptomyces</taxon>
    </lineage>
</organism>
<dbReference type="EMBL" id="JACMSF010000064">
    <property type="protein sequence ID" value="MBC2907013.1"/>
    <property type="molecule type" value="Genomic_DNA"/>
</dbReference>
<reference evidence="1 2" key="1">
    <citation type="submission" date="2020-08" db="EMBL/GenBank/DDBJ databases">
        <title>Streptomyces sp. PSKA01 genome sequencing and assembly.</title>
        <authorList>
            <person name="Mandal S."/>
            <person name="Maiti P.K."/>
            <person name="Das P."/>
        </authorList>
    </citation>
    <scope>NUCLEOTIDE SEQUENCE [LARGE SCALE GENOMIC DNA]</scope>
    <source>
        <strain evidence="1 2">PSKA01</strain>
    </source>
</reference>
<dbReference type="RefSeq" id="WP_186286977.1">
    <property type="nucleotide sequence ID" value="NZ_JACMSF010000064.1"/>
</dbReference>
<evidence type="ECO:0000313" key="2">
    <source>
        <dbReference type="Proteomes" id="UP000584670"/>
    </source>
</evidence>
<sequence>MSRVQPIVRACATASTAARFAALSDLLWQPESLLEQQELIQALQNSPELLVESAEEIHYWAHHALAMTFEATQGQQEPEASDARAEACCALGRNIAGDFDGILDEDEGAWKSHFRLRESMSNWSRQPRVR</sequence>
<gene>
    <name evidence="1" type="ORF">H4N64_36985</name>
</gene>
<protein>
    <submittedName>
        <fullName evidence="1">Uncharacterized protein</fullName>
    </submittedName>
</protein>
<dbReference type="AlphaFoldDB" id="A0A7X1MDI6"/>
<comment type="caution">
    <text evidence="1">The sequence shown here is derived from an EMBL/GenBank/DDBJ whole genome shotgun (WGS) entry which is preliminary data.</text>
</comment>
<name>A0A7X1MDI6_9ACTN</name>